<reference evidence="3" key="1">
    <citation type="submission" date="2018-02" db="EMBL/GenBank/DDBJ databases">
        <authorList>
            <person name="Clavel T."/>
            <person name="Strowig T."/>
        </authorList>
    </citation>
    <scope>NUCLEOTIDE SEQUENCE [LARGE SCALE GENOMIC DNA]</scope>
    <source>
        <strain evidence="3">DSM 103720</strain>
    </source>
</reference>
<sequence length="488" mass="56077">MDEPNDRRDLYEEFESEVVRRGNTEAFFDENDLVEIFDYASDYDNYIVKMEVLLYGAIHYPKSEALATRRAWLYYSFGDVEATSELNRRVGTGGVLNRLLDLRASNANLELGDEEVISALEKILDDTDDFDDEGIIQFTDYAMELRLESWLMQNKDRIQSKCSYPQTFLYEFADHLEENNDLPAAARLFEELTMLEPFNLDFWLRLATVQINNDDYEGALSSAEYALAINPESMMGLRIKGASLYRLERDPETVTAIYRRIVASAEAEDTDVSTLAAALMETNRQAEAVEMLTRYIGQHLDSRLAIDVLLVLDREKASPYVRSLIASDLLSEKDTVEWARNHVVHGQFASAATVCLIYDEIKGFQEEIPFLIEITYFALRFDDVIRVYRDKFIKMKWPYLPALTYPYLMSLVRTGHRQEALDEAKEILNTIRTFKKSHTNSDLGTLFRLTPASTAAMITGYIEHLRNIIHALKAPEPIPADEFDPMLL</sequence>
<dbReference type="InterPro" id="IPR019734">
    <property type="entry name" value="TPR_rpt"/>
</dbReference>
<keyword evidence="3" id="KW-1185">Reference proteome</keyword>
<dbReference type="Gene3D" id="1.25.40.10">
    <property type="entry name" value="Tetratricopeptide repeat domain"/>
    <property type="match status" value="1"/>
</dbReference>
<keyword evidence="1" id="KW-0802">TPR repeat</keyword>
<comment type="caution">
    <text evidence="2">The sequence shown here is derived from an EMBL/GenBank/DDBJ whole genome shotgun (WGS) entry which is preliminary data.</text>
</comment>
<feature type="repeat" description="TPR" evidence="1">
    <location>
        <begin position="200"/>
        <end position="233"/>
    </location>
</feature>
<dbReference type="SUPFAM" id="SSF48452">
    <property type="entry name" value="TPR-like"/>
    <property type="match status" value="1"/>
</dbReference>
<protein>
    <submittedName>
        <fullName evidence="2">Uncharacterized protein</fullName>
    </submittedName>
</protein>
<name>A0A2V1ILA7_9BACT</name>
<accession>A0A2V1ILA7</accession>
<evidence type="ECO:0000313" key="3">
    <source>
        <dbReference type="Proteomes" id="UP000244905"/>
    </source>
</evidence>
<organism evidence="2 3">
    <name type="scientific">Duncaniella muris</name>
    <dbReference type="NCBI Taxonomy" id="2094150"/>
    <lineage>
        <taxon>Bacteria</taxon>
        <taxon>Pseudomonadati</taxon>
        <taxon>Bacteroidota</taxon>
        <taxon>Bacteroidia</taxon>
        <taxon>Bacteroidales</taxon>
        <taxon>Muribaculaceae</taxon>
        <taxon>Duncaniella</taxon>
    </lineage>
</organism>
<evidence type="ECO:0000313" key="2">
    <source>
        <dbReference type="EMBL" id="PWB03263.1"/>
    </source>
</evidence>
<dbReference type="PROSITE" id="PS50005">
    <property type="entry name" value="TPR"/>
    <property type="match status" value="1"/>
</dbReference>
<dbReference type="Proteomes" id="UP000244905">
    <property type="component" value="Unassembled WGS sequence"/>
</dbReference>
<dbReference type="EMBL" id="PUEC01000006">
    <property type="protein sequence ID" value="PWB03263.1"/>
    <property type="molecule type" value="Genomic_DNA"/>
</dbReference>
<dbReference type="AlphaFoldDB" id="A0A2V1ILA7"/>
<gene>
    <name evidence="2" type="ORF">C5O23_03715</name>
</gene>
<proteinExistence type="predicted"/>
<dbReference type="InterPro" id="IPR011990">
    <property type="entry name" value="TPR-like_helical_dom_sf"/>
</dbReference>
<evidence type="ECO:0000256" key="1">
    <source>
        <dbReference type="PROSITE-ProRule" id="PRU00339"/>
    </source>
</evidence>